<feature type="non-terminal residue" evidence="9">
    <location>
        <position position="428"/>
    </location>
</feature>
<evidence type="ECO:0000259" key="7">
    <source>
        <dbReference type="Pfam" id="PF02656"/>
    </source>
</evidence>
<dbReference type="Gene3D" id="3.20.100.30">
    <property type="entry name" value="VTC, catalytic tunnel domain"/>
    <property type="match status" value="1"/>
</dbReference>
<keyword evidence="4 6" id="KW-0472">Membrane</keyword>
<dbReference type="InterPro" id="IPR003807">
    <property type="entry name" value="DUF202"/>
</dbReference>
<evidence type="ECO:0000256" key="3">
    <source>
        <dbReference type="ARBA" id="ARBA00022989"/>
    </source>
</evidence>
<keyword evidence="2 6" id="KW-0812">Transmembrane</keyword>
<evidence type="ECO:0000256" key="1">
    <source>
        <dbReference type="ARBA" id="ARBA00004127"/>
    </source>
</evidence>
<dbReference type="AlphaFoldDB" id="A0A813KNF9"/>
<dbReference type="InterPro" id="IPR018966">
    <property type="entry name" value="VTC_domain"/>
</dbReference>
<feature type="transmembrane region" description="Helical" evidence="6">
    <location>
        <begin position="406"/>
        <end position="427"/>
    </location>
</feature>
<evidence type="ECO:0000256" key="2">
    <source>
        <dbReference type="ARBA" id="ARBA00022692"/>
    </source>
</evidence>
<evidence type="ECO:0000256" key="6">
    <source>
        <dbReference type="SAM" id="Phobius"/>
    </source>
</evidence>
<name>A0A813KNF9_POLGL</name>
<feature type="compositionally biased region" description="Basic and acidic residues" evidence="5">
    <location>
        <begin position="209"/>
        <end position="225"/>
    </location>
</feature>
<dbReference type="PANTHER" id="PTHR46140">
    <property type="entry name" value="VACUOLAR TRANSPORTER CHAPERONE 1-RELATED"/>
    <property type="match status" value="1"/>
</dbReference>
<evidence type="ECO:0000256" key="5">
    <source>
        <dbReference type="SAM" id="MobiDB-lite"/>
    </source>
</evidence>
<gene>
    <name evidence="9" type="ORF">PGLA2088_LOCUS34612</name>
</gene>
<organism evidence="9 10">
    <name type="scientific">Polarella glacialis</name>
    <name type="common">Dinoflagellate</name>
    <dbReference type="NCBI Taxonomy" id="89957"/>
    <lineage>
        <taxon>Eukaryota</taxon>
        <taxon>Sar</taxon>
        <taxon>Alveolata</taxon>
        <taxon>Dinophyceae</taxon>
        <taxon>Suessiales</taxon>
        <taxon>Suessiaceae</taxon>
        <taxon>Polarella</taxon>
    </lineage>
</organism>
<dbReference type="Pfam" id="PF09359">
    <property type="entry name" value="VTC"/>
    <property type="match status" value="1"/>
</dbReference>
<dbReference type="Pfam" id="PF02656">
    <property type="entry name" value="DUF202"/>
    <property type="match status" value="1"/>
</dbReference>
<dbReference type="InterPro" id="IPR042267">
    <property type="entry name" value="VTC_sf"/>
</dbReference>
<evidence type="ECO:0000259" key="8">
    <source>
        <dbReference type="Pfam" id="PF09359"/>
    </source>
</evidence>
<proteinExistence type="predicted"/>
<protein>
    <recommendedName>
        <fullName evidence="11">DUF202 domain-containing protein</fullName>
    </recommendedName>
</protein>
<dbReference type="GO" id="GO:0006799">
    <property type="term" value="P:polyphosphate biosynthetic process"/>
    <property type="evidence" value="ECO:0007669"/>
    <property type="project" value="UniProtKB-ARBA"/>
</dbReference>
<evidence type="ECO:0000256" key="4">
    <source>
        <dbReference type="ARBA" id="ARBA00023136"/>
    </source>
</evidence>
<evidence type="ECO:0000313" key="10">
    <source>
        <dbReference type="Proteomes" id="UP000626109"/>
    </source>
</evidence>
<feature type="region of interest" description="Disordered" evidence="5">
    <location>
        <begin position="187"/>
        <end position="227"/>
    </location>
</feature>
<accession>A0A813KNF9</accession>
<comment type="subcellular location">
    <subcellularLocation>
        <location evidence="1">Endomembrane system</location>
        <topology evidence="1">Multi-pass membrane protein</topology>
    </subcellularLocation>
</comment>
<comment type="caution">
    <text evidence="9">The sequence shown here is derived from an EMBL/GenBank/DDBJ whole genome shotgun (WGS) entry which is preliminary data.</text>
</comment>
<dbReference type="PANTHER" id="PTHR46140:SF1">
    <property type="entry name" value="VACUOLAR TRANSPORTER CHAPERONE COMPLEX SUBUNIT 4-RELATED"/>
    <property type="match status" value="1"/>
</dbReference>
<evidence type="ECO:0008006" key="11">
    <source>
        <dbReference type="Google" id="ProtNLM"/>
    </source>
</evidence>
<feature type="domain" description="DUF202" evidence="7">
    <location>
        <begin position="330"/>
        <end position="388"/>
    </location>
</feature>
<dbReference type="InterPro" id="IPR051572">
    <property type="entry name" value="VTC_Complex_Subunit"/>
</dbReference>
<feature type="transmembrane region" description="Helical" evidence="6">
    <location>
        <begin position="336"/>
        <end position="356"/>
    </location>
</feature>
<evidence type="ECO:0000313" key="9">
    <source>
        <dbReference type="EMBL" id="CAE8707613.1"/>
    </source>
</evidence>
<dbReference type="EMBL" id="CAJNNW010031453">
    <property type="protein sequence ID" value="CAE8707613.1"/>
    <property type="molecule type" value="Genomic_DNA"/>
</dbReference>
<feature type="domain" description="VTC" evidence="8">
    <location>
        <begin position="45"/>
        <end position="164"/>
    </location>
</feature>
<keyword evidence="3 6" id="KW-1133">Transmembrane helix</keyword>
<reference evidence="9" key="1">
    <citation type="submission" date="2021-02" db="EMBL/GenBank/DDBJ databases">
        <authorList>
            <person name="Dougan E. K."/>
            <person name="Rhodes N."/>
            <person name="Thang M."/>
            <person name="Chan C."/>
        </authorList>
    </citation>
    <scope>NUCLEOTIDE SEQUENCE</scope>
</reference>
<sequence length="428" mass="46129">CGVYEGQGSSQRSEVLLRRDDAARLLRGEAASGILAETSPGAATITGAVAPENPQKGKTMASEVQKLVHSMGLKPLAQAAYFRSIQKDESGVVAVLDEDVRLAKVKEWDGVSVGSTDYFPYNVLTITYPVGGDPPRWLRKIYDSANLIQVSGFSKAAHALARFHGLPAGLPLPLWYRSVLESGYQEPVVEESPEATPGTSEAASSAKSQKSDKKARMEQVSENRGRSYSQNGVRLLHEFGTAPEVEEQFAADRLAKAQEEDTYLRSPAETGGGLDAPLLARGSADGAEVKKPSFLQRLLGLFRGVESAASSARGLPVRRAIVAVQPKTLYSNERTFLEWIHFAVVIAGLGILMLHATGEAAHVMIGRGLILAAIFLIIWSMHVFNWRADGLDYKVSMDYQDNVGPVVLVFSMLGALGFASLHAVGIIH</sequence>
<dbReference type="Proteomes" id="UP000626109">
    <property type="component" value="Unassembled WGS sequence"/>
</dbReference>
<dbReference type="GO" id="GO:0012505">
    <property type="term" value="C:endomembrane system"/>
    <property type="evidence" value="ECO:0007669"/>
    <property type="project" value="UniProtKB-SubCell"/>
</dbReference>
<feature type="transmembrane region" description="Helical" evidence="6">
    <location>
        <begin position="368"/>
        <end position="386"/>
    </location>
</feature>